<dbReference type="AlphaFoldDB" id="A0A0F5IBX8"/>
<comment type="caution">
    <text evidence="3">The sequence shown here is derived from an EMBL/GenBank/DDBJ whole genome shotgun (WGS) entry which is preliminary data.</text>
</comment>
<evidence type="ECO:0000256" key="2">
    <source>
        <dbReference type="SAM" id="SignalP"/>
    </source>
</evidence>
<dbReference type="RefSeq" id="WP_040036544.1">
    <property type="nucleotide sequence ID" value="NZ_JWIQ02000012.1"/>
</dbReference>
<protein>
    <submittedName>
        <fullName evidence="3">Extracellular protein</fullName>
    </submittedName>
</protein>
<feature type="signal peptide" evidence="2">
    <location>
        <begin position="1"/>
        <end position="21"/>
    </location>
</feature>
<name>A0A0F5IBX8_BACTR</name>
<keyword evidence="4" id="KW-1185">Reference proteome</keyword>
<feature type="chain" id="PRO_5002487656" evidence="2">
    <location>
        <begin position="22"/>
        <end position="286"/>
    </location>
</feature>
<dbReference type="InterPro" id="IPR009343">
    <property type="entry name" value="DUF1002"/>
</dbReference>
<dbReference type="OrthoDB" id="9810153at2"/>
<keyword evidence="1" id="KW-0175">Coiled coil</keyword>
<evidence type="ECO:0000313" key="3">
    <source>
        <dbReference type="EMBL" id="KKB42983.1"/>
    </source>
</evidence>
<reference evidence="3" key="1">
    <citation type="submission" date="2015-02" db="EMBL/GenBank/DDBJ databases">
        <title>Genome Assembly of Bacillaceae bacterium MTCC 8252.</title>
        <authorList>
            <person name="Verma A."/>
            <person name="Khatri I."/>
            <person name="Mual P."/>
            <person name="Subramanian S."/>
            <person name="Krishnamurthi S."/>
        </authorList>
    </citation>
    <scope>NUCLEOTIDE SEQUENCE [LARGE SCALE GENOMIC DNA]</scope>
    <source>
        <strain evidence="3">MTCC 8252</strain>
    </source>
</reference>
<evidence type="ECO:0000313" key="4">
    <source>
        <dbReference type="Proteomes" id="UP000031563"/>
    </source>
</evidence>
<feature type="coiled-coil region" evidence="1">
    <location>
        <begin position="219"/>
        <end position="253"/>
    </location>
</feature>
<keyword evidence="2" id="KW-0732">Signal</keyword>
<sequence length="286" mass="31583">MKKIFAWLGILFLSFVTAAQADSAVGDVIVTLGEDLSPAQKEQLLSEMDVPDNVTTVTVSNAEEHQYLGEYIPKAQIGSRAISSSKITMAEQGSGLNVETNNITWVSKEMYTNALSTAGVKDAEIYITAPFEVSGTAALTGLIKAYETSTGENIPEEQKQVANEEMVTTAKLGDEIGEQEATQLIERIKEEVAQQNPQTIQDIKVIINNVSNELNIQLTDEQTNQLSELFNKMKELNIDWEQVNSQIDQAKEKWNEFKNSEEGKSILQSIIDFLQSIVDSIAGLFK</sequence>
<organism evidence="3 4">
    <name type="scientific">Bacillus thermotolerans</name>
    <name type="common">Quasibacillus thermotolerans</name>
    <dbReference type="NCBI Taxonomy" id="1221996"/>
    <lineage>
        <taxon>Bacteria</taxon>
        <taxon>Bacillati</taxon>
        <taxon>Bacillota</taxon>
        <taxon>Bacilli</taxon>
        <taxon>Bacillales</taxon>
        <taxon>Bacillaceae</taxon>
        <taxon>Bacillus</taxon>
    </lineage>
</organism>
<evidence type="ECO:0000256" key="1">
    <source>
        <dbReference type="SAM" id="Coils"/>
    </source>
</evidence>
<gene>
    <name evidence="3" type="ORF">QY95_03090</name>
</gene>
<dbReference type="Proteomes" id="UP000031563">
    <property type="component" value="Unassembled WGS sequence"/>
</dbReference>
<accession>A0A0F5IBX8</accession>
<dbReference type="EMBL" id="JWIR02000006">
    <property type="protein sequence ID" value="KKB42983.1"/>
    <property type="molecule type" value="Genomic_DNA"/>
</dbReference>
<dbReference type="STRING" id="1221996.QY95_03090"/>
<dbReference type="Pfam" id="PF06207">
    <property type="entry name" value="DUF1002"/>
    <property type="match status" value="1"/>
</dbReference>
<proteinExistence type="predicted"/>